<dbReference type="Pfam" id="PF13508">
    <property type="entry name" value="Acetyltransf_7"/>
    <property type="match status" value="1"/>
</dbReference>
<dbReference type="OrthoDB" id="2425381at2"/>
<evidence type="ECO:0000259" key="1">
    <source>
        <dbReference type="PROSITE" id="PS51186"/>
    </source>
</evidence>
<dbReference type="Proteomes" id="UP000281813">
    <property type="component" value="Unassembled WGS sequence"/>
</dbReference>
<name>A0A494Z465_9BACI</name>
<comment type="caution">
    <text evidence="2">The sequence shown here is derived from an EMBL/GenBank/DDBJ whole genome shotgun (WGS) entry which is preliminary data.</text>
</comment>
<dbReference type="Gene3D" id="3.40.630.30">
    <property type="match status" value="1"/>
</dbReference>
<accession>A0A494Z465</accession>
<evidence type="ECO:0000313" key="2">
    <source>
        <dbReference type="EMBL" id="RKQ17103.1"/>
    </source>
</evidence>
<dbReference type="SUPFAM" id="SSF55729">
    <property type="entry name" value="Acyl-CoA N-acyltransferases (Nat)"/>
    <property type="match status" value="1"/>
</dbReference>
<dbReference type="AlphaFoldDB" id="A0A494Z465"/>
<reference evidence="2 3" key="1">
    <citation type="journal article" date="2015" name="Antonie Van Leeuwenhoek">
        <title>Oceanobacillus bengalensis sp. nov., a bacterium isolated from seawater of the Bay of Bengal.</title>
        <authorList>
            <person name="Yongchang O."/>
            <person name="Xiang W."/>
            <person name="Wang G."/>
        </authorList>
    </citation>
    <scope>NUCLEOTIDE SEQUENCE [LARGE SCALE GENOMIC DNA]</scope>
    <source>
        <strain evidence="2 3">MCCC 1K00260</strain>
    </source>
</reference>
<protein>
    <submittedName>
        <fullName evidence="2">N-acetyltransferase</fullName>
    </submittedName>
</protein>
<keyword evidence="3" id="KW-1185">Reference proteome</keyword>
<keyword evidence="2" id="KW-0808">Transferase</keyword>
<dbReference type="InterPro" id="IPR000182">
    <property type="entry name" value="GNAT_dom"/>
</dbReference>
<organism evidence="2 3">
    <name type="scientific">Oceanobacillus bengalensis</name>
    <dbReference type="NCBI Taxonomy" id="1435466"/>
    <lineage>
        <taxon>Bacteria</taxon>
        <taxon>Bacillati</taxon>
        <taxon>Bacillota</taxon>
        <taxon>Bacilli</taxon>
        <taxon>Bacillales</taxon>
        <taxon>Bacillaceae</taxon>
        <taxon>Oceanobacillus</taxon>
    </lineage>
</organism>
<dbReference type="InterPro" id="IPR016181">
    <property type="entry name" value="Acyl_CoA_acyltransferase"/>
</dbReference>
<dbReference type="EMBL" id="RBZO01000006">
    <property type="protein sequence ID" value="RKQ17103.1"/>
    <property type="molecule type" value="Genomic_DNA"/>
</dbReference>
<dbReference type="RefSeq" id="WP_121129414.1">
    <property type="nucleotide sequence ID" value="NZ_JBHUFK010000041.1"/>
</dbReference>
<sequence>MSWYEKLKTYFPVSEMKSKEQLETLLTEKGELYVKNEGEYHIVLYADFSSFLFVDFLLVSRESRGKGIGHQVMEKLKAKNKPIILEVEPINKEDQDTEKRLRFYKREGFKHALPIMYQFQSLVVNEETEMEILYWADDEINEMMIYENMKKVYNQIHAYKAEELYGYPPKQVSEVIRFEKNRE</sequence>
<dbReference type="PROSITE" id="PS51186">
    <property type="entry name" value="GNAT"/>
    <property type="match status" value="1"/>
</dbReference>
<evidence type="ECO:0000313" key="3">
    <source>
        <dbReference type="Proteomes" id="UP000281813"/>
    </source>
</evidence>
<feature type="domain" description="N-acetyltransferase" evidence="1">
    <location>
        <begin position="1"/>
        <end position="135"/>
    </location>
</feature>
<dbReference type="GO" id="GO:0016747">
    <property type="term" value="F:acyltransferase activity, transferring groups other than amino-acyl groups"/>
    <property type="evidence" value="ECO:0007669"/>
    <property type="project" value="InterPro"/>
</dbReference>
<gene>
    <name evidence="2" type="ORF">D8M05_05380</name>
</gene>
<proteinExistence type="predicted"/>